<gene>
    <name evidence="3" type="ORF">BB560_002023</name>
</gene>
<evidence type="ECO:0000313" key="4">
    <source>
        <dbReference type="Proteomes" id="UP000245609"/>
    </source>
</evidence>
<feature type="signal peptide" evidence="1">
    <location>
        <begin position="1"/>
        <end position="22"/>
    </location>
</feature>
<organism evidence="3 4">
    <name type="scientific">Smittium megazygosporum</name>
    <dbReference type="NCBI Taxonomy" id="133381"/>
    <lineage>
        <taxon>Eukaryota</taxon>
        <taxon>Fungi</taxon>
        <taxon>Fungi incertae sedis</taxon>
        <taxon>Zoopagomycota</taxon>
        <taxon>Kickxellomycotina</taxon>
        <taxon>Harpellomycetes</taxon>
        <taxon>Harpellales</taxon>
        <taxon>Legeriomycetaceae</taxon>
        <taxon>Smittium</taxon>
    </lineage>
</organism>
<name>A0A2T9ZFX2_9FUNG</name>
<protein>
    <recommendedName>
        <fullName evidence="2">SCP domain-containing protein</fullName>
    </recommendedName>
</protein>
<reference evidence="3 4" key="1">
    <citation type="journal article" date="2018" name="MBio">
        <title>Comparative Genomics Reveals the Core Gene Toolbox for the Fungus-Insect Symbiosis.</title>
        <authorList>
            <person name="Wang Y."/>
            <person name="Stata M."/>
            <person name="Wang W."/>
            <person name="Stajich J.E."/>
            <person name="White M.M."/>
            <person name="Moncalvo J.M."/>
        </authorList>
    </citation>
    <scope>NUCLEOTIDE SEQUENCE [LARGE SCALE GENOMIC DNA]</scope>
    <source>
        <strain evidence="3 4">SC-DP-2</strain>
    </source>
</reference>
<dbReference type="Gene3D" id="3.40.33.10">
    <property type="entry name" value="CAP"/>
    <property type="match status" value="1"/>
</dbReference>
<dbReference type="InterPro" id="IPR035940">
    <property type="entry name" value="CAP_sf"/>
</dbReference>
<dbReference type="PANTHER" id="PTHR31157:SF1">
    <property type="entry name" value="SCP DOMAIN-CONTAINING PROTEIN"/>
    <property type="match status" value="1"/>
</dbReference>
<evidence type="ECO:0000313" key="3">
    <source>
        <dbReference type="EMBL" id="PVV03494.1"/>
    </source>
</evidence>
<dbReference type="EMBL" id="MBFS01000227">
    <property type="protein sequence ID" value="PVV03494.1"/>
    <property type="molecule type" value="Genomic_DNA"/>
</dbReference>
<keyword evidence="1" id="KW-0732">Signal</keyword>
<feature type="domain" description="SCP" evidence="2">
    <location>
        <begin position="184"/>
        <end position="285"/>
    </location>
</feature>
<keyword evidence="4" id="KW-1185">Reference proteome</keyword>
<dbReference type="CDD" id="cd05379">
    <property type="entry name" value="CAP_bacterial"/>
    <property type="match status" value="1"/>
</dbReference>
<sequence>MIAISVFFFTVLTVILNPIVEASCISKIYYVDLNTTVYYETKPYTKPRTLQYPNGDNHAVQMTPNPNGYRYNPIYSNPGSDMDTQQYNNHNIRPAQNARVPVHAMKNHNSYKAVIYSPKTSPWQRKIESDLRRLNSNQGYDRWTNRNKNNARKPTYRQVPKNINYSTDYAQTYTFQPDYKSIILELTNEKRKNFCRNPVRLDKYLNDAAKLQADYNNRIGKMTHDYYGKGNFGNFENVPKQNWYKYGENVAVGQPTAEIVFNKWYSSLVHRNNILDCTFNKMGIAKIGPH</sequence>
<dbReference type="Pfam" id="PF00188">
    <property type="entry name" value="CAP"/>
    <property type="match status" value="1"/>
</dbReference>
<dbReference type="AlphaFoldDB" id="A0A2T9ZFX2"/>
<dbReference type="SUPFAM" id="SSF55797">
    <property type="entry name" value="PR-1-like"/>
    <property type="match status" value="1"/>
</dbReference>
<evidence type="ECO:0000259" key="2">
    <source>
        <dbReference type="Pfam" id="PF00188"/>
    </source>
</evidence>
<comment type="caution">
    <text evidence="3">The sequence shown here is derived from an EMBL/GenBank/DDBJ whole genome shotgun (WGS) entry which is preliminary data.</text>
</comment>
<dbReference type="InterPro" id="IPR014044">
    <property type="entry name" value="CAP_dom"/>
</dbReference>
<dbReference type="PANTHER" id="PTHR31157">
    <property type="entry name" value="SCP DOMAIN-CONTAINING PROTEIN"/>
    <property type="match status" value="1"/>
</dbReference>
<feature type="chain" id="PRO_5015688621" description="SCP domain-containing protein" evidence="1">
    <location>
        <begin position="23"/>
        <end position="290"/>
    </location>
</feature>
<accession>A0A2T9ZFX2</accession>
<proteinExistence type="predicted"/>
<evidence type="ECO:0000256" key="1">
    <source>
        <dbReference type="SAM" id="SignalP"/>
    </source>
</evidence>
<dbReference type="STRING" id="133381.A0A2T9ZFX2"/>
<dbReference type="Proteomes" id="UP000245609">
    <property type="component" value="Unassembled WGS sequence"/>
</dbReference>